<comment type="caution">
    <text evidence="7">The sequence shown here is derived from an EMBL/GenBank/DDBJ whole genome shotgun (WGS) entry which is preliminary data.</text>
</comment>
<dbReference type="eggNOG" id="COG3973">
    <property type="taxonomic scope" value="Bacteria"/>
</dbReference>
<dbReference type="InterPro" id="IPR027417">
    <property type="entry name" value="P-loop_NTPase"/>
</dbReference>
<evidence type="ECO:0000256" key="5">
    <source>
        <dbReference type="PROSITE-ProRule" id="PRU00560"/>
    </source>
</evidence>
<dbReference type="EMBL" id="BAOP01000003">
    <property type="protein sequence ID" value="GAC78537.1"/>
    <property type="molecule type" value="Genomic_DNA"/>
</dbReference>
<feature type="domain" description="UvrD-like helicase ATP-binding" evidence="6">
    <location>
        <begin position="188"/>
        <end position="593"/>
    </location>
</feature>
<dbReference type="NCBIfam" id="NF041254">
    <property type="entry name" value="motor_HelR"/>
    <property type="match status" value="1"/>
</dbReference>
<evidence type="ECO:0000256" key="1">
    <source>
        <dbReference type="ARBA" id="ARBA00022741"/>
    </source>
</evidence>
<evidence type="ECO:0000256" key="4">
    <source>
        <dbReference type="ARBA" id="ARBA00022840"/>
    </source>
</evidence>
<name>M3UT87_GORML</name>
<dbReference type="AlphaFoldDB" id="M3UT87"/>
<accession>M3UT87</accession>
<dbReference type="OrthoDB" id="9787585at2"/>
<dbReference type="STRING" id="410332.SAMN04488550_2519"/>
<dbReference type="GO" id="GO:0005829">
    <property type="term" value="C:cytosol"/>
    <property type="evidence" value="ECO:0007669"/>
    <property type="project" value="TreeGrafter"/>
</dbReference>
<dbReference type="Proteomes" id="UP000035009">
    <property type="component" value="Unassembled WGS sequence"/>
</dbReference>
<dbReference type="Pfam" id="PF13245">
    <property type="entry name" value="AAA_19"/>
    <property type="match status" value="1"/>
</dbReference>
<keyword evidence="8" id="KW-1185">Reference proteome</keyword>
<dbReference type="PROSITE" id="PS51198">
    <property type="entry name" value="UVRD_HELICASE_ATP_BIND"/>
    <property type="match status" value="1"/>
</dbReference>
<dbReference type="PANTHER" id="PTHR11070">
    <property type="entry name" value="UVRD / RECB / PCRA DNA HELICASE FAMILY MEMBER"/>
    <property type="match status" value="1"/>
</dbReference>
<evidence type="ECO:0000256" key="3">
    <source>
        <dbReference type="ARBA" id="ARBA00022806"/>
    </source>
</evidence>
<dbReference type="PANTHER" id="PTHR11070:SF45">
    <property type="entry name" value="DNA 3'-5' HELICASE"/>
    <property type="match status" value="1"/>
</dbReference>
<dbReference type="InterPro" id="IPR027351">
    <property type="entry name" value="(+)RNA_virus_helicase_core_dom"/>
</dbReference>
<dbReference type="SUPFAM" id="SSF52540">
    <property type="entry name" value="P-loop containing nucleoside triphosphate hydrolases"/>
    <property type="match status" value="1"/>
</dbReference>
<dbReference type="GO" id="GO:0016787">
    <property type="term" value="F:hydrolase activity"/>
    <property type="evidence" value="ECO:0007669"/>
    <property type="project" value="UniProtKB-UniRule"/>
</dbReference>
<evidence type="ECO:0000259" key="6">
    <source>
        <dbReference type="PROSITE" id="PS51198"/>
    </source>
</evidence>
<dbReference type="InterPro" id="IPR000212">
    <property type="entry name" value="DNA_helicase_UvrD/REP"/>
</dbReference>
<dbReference type="Pfam" id="PF01443">
    <property type="entry name" value="Viral_helicase1"/>
    <property type="match status" value="1"/>
</dbReference>
<evidence type="ECO:0000313" key="7">
    <source>
        <dbReference type="EMBL" id="GAC78537.1"/>
    </source>
</evidence>
<dbReference type="GO" id="GO:0043138">
    <property type="term" value="F:3'-5' DNA helicase activity"/>
    <property type="evidence" value="ECO:0007669"/>
    <property type="project" value="TreeGrafter"/>
</dbReference>
<protein>
    <recommendedName>
        <fullName evidence="6">UvrD-like helicase ATP-binding domain-containing protein</fullName>
    </recommendedName>
</protein>
<dbReference type="InterPro" id="IPR014016">
    <property type="entry name" value="UvrD-like_ATP-bd"/>
</dbReference>
<proteinExistence type="predicted"/>
<organism evidence="7 8">
    <name type="scientific">Gordonia malaquae NBRC 108250</name>
    <dbReference type="NCBI Taxonomy" id="1223542"/>
    <lineage>
        <taxon>Bacteria</taxon>
        <taxon>Bacillati</taxon>
        <taxon>Actinomycetota</taxon>
        <taxon>Actinomycetes</taxon>
        <taxon>Mycobacteriales</taxon>
        <taxon>Gordoniaceae</taxon>
        <taxon>Gordonia</taxon>
    </lineage>
</organism>
<dbReference type="RefSeq" id="WP_008376595.1">
    <property type="nucleotide sequence ID" value="NZ_BAOP01000003.1"/>
</dbReference>
<keyword evidence="4 5" id="KW-0067">ATP-binding</keyword>
<dbReference type="GO" id="GO:0003677">
    <property type="term" value="F:DNA binding"/>
    <property type="evidence" value="ECO:0007669"/>
    <property type="project" value="InterPro"/>
</dbReference>
<keyword evidence="1 5" id="KW-0547">Nucleotide-binding</keyword>
<gene>
    <name evidence="7" type="ORF">GM1_003_02760</name>
</gene>
<feature type="binding site" evidence="5">
    <location>
        <begin position="209"/>
        <end position="216"/>
    </location>
    <ligand>
        <name>ATP</name>
        <dbReference type="ChEBI" id="CHEBI:30616"/>
    </ligand>
</feature>
<keyword evidence="2 5" id="KW-0378">Hydrolase</keyword>
<dbReference type="GO" id="GO:0000725">
    <property type="term" value="P:recombinational repair"/>
    <property type="evidence" value="ECO:0007669"/>
    <property type="project" value="TreeGrafter"/>
</dbReference>
<evidence type="ECO:0000256" key="2">
    <source>
        <dbReference type="ARBA" id="ARBA00022801"/>
    </source>
</evidence>
<sequence length="710" mass="75841">MTSTVFRLSTAAKAAPGLIDADIAHLTRVAARIVEQTARTTDDLAAARRVTDLRGGAGVERDLEIRRLETRLRTLSRLGADVVLGRIDPLDGEPVYIGRIGLSDTDGTTLLLDWRTPDAAPFFAATLADPRGLANRRHYRWASGAIVDYWDERFTGDDTASAALDAQSAFIASLGASRSSTMQSVLGTIAADQDAAIRASSRGVLLVDGGPGTGKTVVALHRAAYLLYSDPRMQGGRGRILIVGPHRPYLAYISDVLPSLGEEGVAACTLAETVDGGDRFPVETDPGVAALKGTVAMVAAIEPAVTFYEEPPRDGTDIDTDYGDFWLSPADWAEAIAAVPPGTPHNEARGDLWAAVLDILIDTIDDDLDPTVVRAELSRNSDLHRAISRVWPLIEPEDLVSDLWSVPAYLRRCSPGLTPSEVDLLQRENPTAWTVSDVPLLDTAARRLGDSGAARRAAAARSESAERRRVMDSVVDDLIDAADDAGSLVTMLRAEDIAGAIVDDADLYRAEPDALAGPFAHIVVDEAQELSDAQWQMLIARCPSGSMTIVGDRAQARDGFTESWADRLQRVGLTRAALGEITTRTLTVNYRTPEEIMAVAGPAITAALPDASVPSAVRTSGEPVRFGAAADLDTIVTAWLADDNGTVCVIGASTAVVDPRVRTLTPVTAKGLEFDLVVLVRPEQFGDEIAGAVDRYVAMTRSTRELVVLR</sequence>
<keyword evidence="3 5" id="KW-0347">Helicase</keyword>
<dbReference type="Gene3D" id="3.40.50.300">
    <property type="entry name" value="P-loop containing nucleotide triphosphate hydrolases"/>
    <property type="match status" value="2"/>
</dbReference>
<dbReference type="GO" id="GO:0005524">
    <property type="term" value="F:ATP binding"/>
    <property type="evidence" value="ECO:0007669"/>
    <property type="project" value="UniProtKB-UniRule"/>
</dbReference>
<reference evidence="7 8" key="1">
    <citation type="submission" date="2013-02" db="EMBL/GenBank/DDBJ databases">
        <title>Whole genome shotgun sequence of Gordonia malaquae NBRC 108250.</title>
        <authorList>
            <person name="Yoshida I."/>
            <person name="Hosoyama A."/>
            <person name="Tsuchikane K."/>
            <person name="Ando Y."/>
            <person name="Baba S."/>
            <person name="Ohji S."/>
            <person name="Hamada M."/>
            <person name="Tamura T."/>
            <person name="Yamazoe A."/>
            <person name="Yamazaki S."/>
            <person name="Fujita N."/>
        </authorList>
    </citation>
    <scope>NUCLEOTIDE SEQUENCE [LARGE SCALE GENOMIC DNA]</scope>
    <source>
        <strain evidence="7 8">NBRC 108250</strain>
    </source>
</reference>
<evidence type="ECO:0000313" key="8">
    <source>
        <dbReference type="Proteomes" id="UP000035009"/>
    </source>
</evidence>